<protein>
    <submittedName>
        <fullName evidence="2">ORF7 protein</fullName>
    </submittedName>
</protein>
<reference evidence="2" key="1">
    <citation type="submission" date="2024-02" db="EMBL/GenBank/DDBJ databases">
        <title>Substantial viral diversity in bats and rodents from East Africa: insights into evolution, recombination, and co-circulation.</title>
        <authorList>
            <person name="Hu B."/>
        </authorList>
    </citation>
    <scope>NUCLEOTIDE SEQUENCE</scope>
    <source>
        <strain evidence="2">8C/Kenya/BAT1462/2015</strain>
    </source>
</reference>
<evidence type="ECO:0000256" key="1">
    <source>
        <dbReference type="SAM" id="Phobius"/>
    </source>
</evidence>
<evidence type="ECO:0000313" key="2">
    <source>
        <dbReference type="EMBL" id="WWB00618.1"/>
    </source>
</evidence>
<proteinExistence type="predicted"/>
<sequence>MDLELIEIWYFIGLMAVDLIFSVFSFYNTFTFVSAIIGSVLICAPVCADFLIEDGFERVMEYYRASHDKFVQLMFI</sequence>
<keyword evidence="1" id="KW-0472">Membrane</keyword>
<name>A0AB38ZDU6_9NIDO</name>
<feature type="transmembrane region" description="Helical" evidence="1">
    <location>
        <begin position="32"/>
        <end position="52"/>
    </location>
</feature>
<accession>A0AB38ZDU6</accession>
<organism evidence="2">
    <name type="scientific">Chaerephon bat coronavirus</name>
    <dbReference type="NCBI Taxonomy" id="2991261"/>
    <lineage>
        <taxon>Viruses</taxon>
        <taxon>Riboviria</taxon>
        <taxon>Orthornavirae</taxon>
        <taxon>Pisuviricota</taxon>
        <taxon>Pisoniviricetes</taxon>
        <taxon>Nidovirales</taxon>
        <taxon>Cornidovirineae</taxon>
        <taxon>Coronaviridae</taxon>
    </lineage>
</organism>
<keyword evidence="1" id="KW-1133">Transmembrane helix</keyword>
<dbReference type="EMBL" id="PP273187">
    <property type="protein sequence ID" value="WWB00618.1"/>
    <property type="molecule type" value="Genomic_RNA"/>
</dbReference>
<keyword evidence="1" id="KW-0812">Transmembrane</keyword>
<feature type="transmembrane region" description="Helical" evidence="1">
    <location>
        <begin position="7"/>
        <end position="26"/>
    </location>
</feature>